<organism evidence="1 2">
    <name type="scientific">Rhodopseudomonas rhenobacensis</name>
    <dbReference type="NCBI Taxonomy" id="87461"/>
    <lineage>
        <taxon>Bacteria</taxon>
        <taxon>Pseudomonadati</taxon>
        <taxon>Pseudomonadota</taxon>
        <taxon>Alphaproteobacteria</taxon>
        <taxon>Hyphomicrobiales</taxon>
        <taxon>Nitrobacteraceae</taxon>
        <taxon>Rhodopseudomonas</taxon>
    </lineage>
</organism>
<accession>A0A7W7Z0Y7</accession>
<dbReference type="AlphaFoldDB" id="A0A7W7Z0Y7"/>
<protein>
    <submittedName>
        <fullName evidence="1">Uncharacterized protein</fullName>
    </submittedName>
</protein>
<proteinExistence type="predicted"/>
<dbReference type="Proteomes" id="UP000542353">
    <property type="component" value="Unassembled WGS sequence"/>
</dbReference>
<evidence type="ECO:0000313" key="2">
    <source>
        <dbReference type="Proteomes" id="UP000542353"/>
    </source>
</evidence>
<comment type="caution">
    <text evidence="1">The sequence shown here is derived from an EMBL/GenBank/DDBJ whole genome shotgun (WGS) entry which is preliminary data.</text>
</comment>
<evidence type="ECO:0000313" key="1">
    <source>
        <dbReference type="EMBL" id="MBB5045922.1"/>
    </source>
</evidence>
<dbReference type="RefSeq" id="WP_184254229.1">
    <property type="nucleotide sequence ID" value="NZ_JACHIH010000002.1"/>
</dbReference>
<keyword evidence="2" id="KW-1185">Reference proteome</keyword>
<name>A0A7W7Z0Y7_9BRAD</name>
<sequence>MMKRESAQALAMSEKELLISICFINRSGQIEREGETYTPADFGGSVPMVGDRILDPGIALLHRDEKPDFSDPERREFWLVKERIFNPEHPSCALVCESEKTGERYVNLL</sequence>
<gene>
    <name evidence="1" type="ORF">HNR60_000657</name>
</gene>
<dbReference type="EMBL" id="JACHIH010000002">
    <property type="protein sequence ID" value="MBB5045922.1"/>
    <property type="molecule type" value="Genomic_DNA"/>
</dbReference>
<reference evidence="1 2" key="1">
    <citation type="submission" date="2020-08" db="EMBL/GenBank/DDBJ databases">
        <title>Genomic Encyclopedia of Type Strains, Phase IV (KMG-IV): sequencing the most valuable type-strain genomes for metagenomic binning, comparative biology and taxonomic classification.</title>
        <authorList>
            <person name="Goeker M."/>
        </authorList>
    </citation>
    <scope>NUCLEOTIDE SEQUENCE [LARGE SCALE GENOMIC DNA]</scope>
    <source>
        <strain evidence="1 2">DSM 12706</strain>
    </source>
</reference>